<protein>
    <submittedName>
        <fullName evidence="1">Uncharacterized protein</fullName>
    </submittedName>
</protein>
<reference evidence="2" key="1">
    <citation type="journal article" date="2023" name="Commun. Biol.">
        <title>Genome analysis of Parmales, the sister group of diatoms, reveals the evolutionary specialization of diatoms from phago-mixotrophs to photoautotrophs.</title>
        <authorList>
            <person name="Ban H."/>
            <person name="Sato S."/>
            <person name="Yoshikawa S."/>
            <person name="Yamada K."/>
            <person name="Nakamura Y."/>
            <person name="Ichinomiya M."/>
            <person name="Sato N."/>
            <person name="Blanc-Mathieu R."/>
            <person name="Endo H."/>
            <person name="Kuwata A."/>
            <person name="Ogata H."/>
        </authorList>
    </citation>
    <scope>NUCLEOTIDE SEQUENCE [LARGE SCALE GENOMIC DNA]</scope>
    <source>
        <strain evidence="2">NIES 3700</strain>
    </source>
</reference>
<sequence length="142" mass="16372">MVHPMLAMVGWGAAKKAATTVLPKVVKFGTRLVPYYAIKWSTYLIVKRSIDKHGLPIIYRWSLKRNRVVMDENHQVTEAAIKLVFRSPDLIIDKRNEIDDVITKIVMESREFERPGEPEGIISDLEMYLRMRGVDLSDLHPP</sequence>
<evidence type="ECO:0000313" key="2">
    <source>
        <dbReference type="Proteomes" id="UP001165122"/>
    </source>
</evidence>
<proteinExistence type="predicted"/>
<dbReference type="Proteomes" id="UP001165122">
    <property type="component" value="Unassembled WGS sequence"/>
</dbReference>
<gene>
    <name evidence="1" type="ORF">TrLO_g582</name>
</gene>
<name>A0A9W7A0M8_9STRA</name>
<comment type="caution">
    <text evidence="1">The sequence shown here is derived from an EMBL/GenBank/DDBJ whole genome shotgun (WGS) entry which is preliminary data.</text>
</comment>
<evidence type="ECO:0000313" key="1">
    <source>
        <dbReference type="EMBL" id="GMH63779.1"/>
    </source>
</evidence>
<accession>A0A9W7A0M8</accession>
<dbReference type="EMBL" id="BRXW01000534">
    <property type="protein sequence ID" value="GMH63779.1"/>
    <property type="molecule type" value="Genomic_DNA"/>
</dbReference>
<dbReference type="AlphaFoldDB" id="A0A9W7A0M8"/>
<organism evidence="1 2">
    <name type="scientific">Triparma laevis f. longispina</name>
    <dbReference type="NCBI Taxonomy" id="1714387"/>
    <lineage>
        <taxon>Eukaryota</taxon>
        <taxon>Sar</taxon>
        <taxon>Stramenopiles</taxon>
        <taxon>Ochrophyta</taxon>
        <taxon>Bolidophyceae</taxon>
        <taxon>Parmales</taxon>
        <taxon>Triparmaceae</taxon>
        <taxon>Triparma</taxon>
    </lineage>
</organism>
<keyword evidence="2" id="KW-1185">Reference proteome</keyword>